<reference evidence="3" key="1">
    <citation type="journal article" date="2019" name="Int. J. Syst. Evol. Microbiol.">
        <title>The Global Catalogue of Microorganisms (GCM) 10K type strain sequencing project: providing services to taxonomists for standard genome sequencing and annotation.</title>
        <authorList>
            <consortium name="The Broad Institute Genomics Platform"/>
            <consortium name="The Broad Institute Genome Sequencing Center for Infectious Disease"/>
            <person name="Wu L."/>
            <person name="Ma J."/>
        </authorList>
    </citation>
    <scope>NUCLEOTIDE SEQUENCE [LARGE SCALE GENOMIC DNA]</scope>
    <source>
        <strain evidence="3">CGMCC 4.7106</strain>
    </source>
</reference>
<feature type="region of interest" description="Disordered" evidence="1">
    <location>
        <begin position="1"/>
        <end position="22"/>
    </location>
</feature>
<organism evidence="2 3">
    <name type="scientific">Luteolibacter algae</name>
    <dbReference type="NCBI Taxonomy" id="454151"/>
    <lineage>
        <taxon>Bacteria</taxon>
        <taxon>Pseudomonadati</taxon>
        <taxon>Verrucomicrobiota</taxon>
        <taxon>Verrucomicrobiia</taxon>
        <taxon>Verrucomicrobiales</taxon>
        <taxon>Verrucomicrobiaceae</taxon>
        <taxon>Luteolibacter</taxon>
    </lineage>
</organism>
<sequence>MIHAHDSENESDEDEEDENTSEYQWCMHCERAYRRGEHRMVGDIPMCPYPDCDGDIFMDGWDWDQFREPLPQYPEVPEHGVKYPMYPSK</sequence>
<name>A0ABW5D814_9BACT</name>
<accession>A0ABW5D814</accession>
<dbReference type="EMBL" id="JBHUIT010000017">
    <property type="protein sequence ID" value="MFD2256886.1"/>
    <property type="molecule type" value="Genomic_DNA"/>
</dbReference>
<feature type="compositionally biased region" description="Acidic residues" evidence="1">
    <location>
        <begin position="9"/>
        <end position="20"/>
    </location>
</feature>
<dbReference type="Proteomes" id="UP001597375">
    <property type="component" value="Unassembled WGS sequence"/>
</dbReference>
<evidence type="ECO:0000313" key="2">
    <source>
        <dbReference type="EMBL" id="MFD2256886.1"/>
    </source>
</evidence>
<dbReference type="RefSeq" id="WP_386820174.1">
    <property type="nucleotide sequence ID" value="NZ_JBHUIT010000017.1"/>
</dbReference>
<comment type="caution">
    <text evidence="2">The sequence shown here is derived from an EMBL/GenBank/DDBJ whole genome shotgun (WGS) entry which is preliminary data.</text>
</comment>
<proteinExistence type="predicted"/>
<protein>
    <submittedName>
        <fullName evidence="2">Uncharacterized protein</fullName>
    </submittedName>
</protein>
<gene>
    <name evidence="2" type="ORF">ACFSSA_09375</name>
</gene>
<evidence type="ECO:0000313" key="3">
    <source>
        <dbReference type="Proteomes" id="UP001597375"/>
    </source>
</evidence>
<evidence type="ECO:0000256" key="1">
    <source>
        <dbReference type="SAM" id="MobiDB-lite"/>
    </source>
</evidence>
<keyword evidence="3" id="KW-1185">Reference proteome</keyword>